<evidence type="ECO:0000313" key="1">
    <source>
        <dbReference type="EMBL" id="ORY44211.1"/>
    </source>
</evidence>
<organism evidence="1 2">
    <name type="scientific">Rhizoclosmatium globosum</name>
    <dbReference type="NCBI Taxonomy" id="329046"/>
    <lineage>
        <taxon>Eukaryota</taxon>
        <taxon>Fungi</taxon>
        <taxon>Fungi incertae sedis</taxon>
        <taxon>Chytridiomycota</taxon>
        <taxon>Chytridiomycota incertae sedis</taxon>
        <taxon>Chytridiomycetes</taxon>
        <taxon>Chytridiales</taxon>
        <taxon>Chytriomycetaceae</taxon>
        <taxon>Rhizoclosmatium</taxon>
    </lineage>
</organism>
<dbReference type="Proteomes" id="UP000193642">
    <property type="component" value="Unassembled WGS sequence"/>
</dbReference>
<name>A0A1Y2CAY9_9FUNG</name>
<proteinExistence type="predicted"/>
<keyword evidence="2" id="KW-1185">Reference proteome</keyword>
<protein>
    <submittedName>
        <fullName evidence="1">Uncharacterized protein</fullName>
    </submittedName>
</protein>
<gene>
    <name evidence="1" type="ORF">BCR33DRAFT_850820</name>
</gene>
<reference evidence="1 2" key="1">
    <citation type="submission" date="2016-07" db="EMBL/GenBank/DDBJ databases">
        <title>Pervasive Adenine N6-methylation of Active Genes in Fungi.</title>
        <authorList>
            <consortium name="DOE Joint Genome Institute"/>
            <person name="Mondo S.J."/>
            <person name="Dannebaum R.O."/>
            <person name="Kuo R.C."/>
            <person name="Labutti K."/>
            <person name="Haridas S."/>
            <person name="Kuo A."/>
            <person name="Salamov A."/>
            <person name="Ahrendt S.R."/>
            <person name="Lipzen A."/>
            <person name="Sullivan W."/>
            <person name="Andreopoulos W.B."/>
            <person name="Clum A."/>
            <person name="Lindquist E."/>
            <person name="Daum C."/>
            <person name="Ramamoorthy G.K."/>
            <person name="Gryganskyi A."/>
            <person name="Culley D."/>
            <person name="Magnuson J.K."/>
            <person name="James T.Y."/>
            <person name="O'Malley M.A."/>
            <person name="Stajich J.E."/>
            <person name="Spatafora J.W."/>
            <person name="Visel A."/>
            <person name="Grigoriev I.V."/>
        </authorList>
    </citation>
    <scope>NUCLEOTIDE SEQUENCE [LARGE SCALE GENOMIC DNA]</scope>
    <source>
        <strain evidence="1 2">JEL800</strain>
    </source>
</reference>
<dbReference type="AlphaFoldDB" id="A0A1Y2CAY9"/>
<evidence type="ECO:0000313" key="2">
    <source>
        <dbReference type="Proteomes" id="UP000193642"/>
    </source>
</evidence>
<comment type="caution">
    <text evidence="1">The sequence shown here is derived from an EMBL/GenBank/DDBJ whole genome shotgun (WGS) entry which is preliminary data.</text>
</comment>
<dbReference type="OrthoDB" id="10269120at2759"/>
<dbReference type="EMBL" id="MCGO01000023">
    <property type="protein sequence ID" value="ORY44211.1"/>
    <property type="molecule type" value="Genomic_DNA"/>
</dbReference>
<accession>A0A1Y2CAY9</accession>
<sequence>MQYFPQSECYDQSFIGAQSPFRRYPVQFQARPWYSSSDMSPGLQGYECPLGYSGLDFNRGLGQRYYGRQNIGRGGFTSPVLNALERRCYENQALNGNWRFGVNGHDGFGQKRGLNAIDGLYGSCGGMGGISRVGGYGQGFNQAQEWC</sequence>